<dbReference type="EMBL" id="BRPE01000001">
    <property type="protein sequence ID" value="GLA80505.1"/>
    <property type="molecule type" value="Genomic_DNA"/>
</dbReference>
<evidence type="ECO:0000256" key="17">
    <source>
        <dbReference type="ARBA" id="ARBA00044305"/>
    </source>
</evidence>
<keyword evidence="5" id="KW-0158">Chromosome</keyword>
<evidence type="ECO:0000256" key="2">
    <source>
        <dbReference type="ARBA" id="ARBA00004186"/>
    </source>
</evidence>
<evidence type="ECO:0000256" key="7">
    <source>
        <dbReference type="ARBA" id="ARBA00022618"/>
    </source>
</evidence>
<keyword evidence="10" id="KW-0159">Chromosome partition</keyword>
<keyword evidence="7" id="KW-0132">Cell division</keyword>
<evidence type="ECO:0000256" key="15">
    <source>
        <dbReference type="ARBA" id="ARBA00023328"/>
    </source>
</evidence>
<evidence type="ECO:0000256" key="16">
    <source>
        <dbReference type="ARBA" id="ARBA00044179"/>
    </source>
</evidence>
<evidence type="ECO:0000256" key="9">
    <source>
        <dbReference type="ARBA" id="ARBA00022776"/>
    </source>
</evidence>
<feature type="compositionally biased region" description="Basic and acidic residues" evidence="18">
    <location>
        <begin position="7"/>
        <end position="21"/>
    </location>
</feature>
<keyword evidence="14" id="KW-0131">Cell cycle</keyword>
<comment type="subcellular location">
    <subcellularLocation>
        <location evidence="3">Chromosome</location>
        <location evidence="3">Centromere</location>
        <location evidence="3">Kinetochore</location>
    </subcellularLocation>
    <subcellularLocation>
        <location evidence="2">Cytoplasm</location>
        <location evidence="2">Cytoskeleton</location>
        <location evidence="2">Spindle</location>
    </subcellularLocation>
    <subcellularLocation>
        <location evidence="1">Nucleus</location>
    </subcellularLocation>
</comment>
<feature type="region of interest" description="Disordered" evidence="18">
    <location>
        <begin position="1"/>
        <end position="40"/>
    </location>
</feature>
<evidence type="ECO:0000256" key="1">
    <source>
        <dbReference type="ARBA" id="ARBA00004123"/>
    </source>
</evidence>
<evidence type="ECO:0000256" key="10">
    <source>
        <dbReference type="ARBA" id="ARBA00022829"/>
    </source>
</evidence>
<name>A0A9W6EIN2_ASPTU</name>
<evidence type="ECO:0000256" key="11">
    <source>
        <dbReference type="ARBA" id="ARBA00022838"/>
    </source>
</evidence>
<evidence type="ECO:0000256" key="6">
    <source>
        <dbReference type="ARBA" id="ARBA00022490"/>
    </source>
</evidence>
<keyword evidence="12" id="KW-0206">Cytoskeleton</keyword>
<dbReference type="GO" id="GO:0051010">
    <property type="term" value="F:microtubule plus-end binding"/>
    <property type="evidence" value="ECO:0007669"/>
    <property type="project" value="TreeGrafter"/>
</dbReference>
<keyword evidence="9" id="KW-0498">Mitosis</keyword>
<dbReference type="GO" id="GO:0042729">
    <property type="term" value="C:DASH complex"/>
    <property type="evidence" value="ECO:0007669"/>
    <property type="project" value="InterPro"/>
</dbReference>
<evidence type="ECO:0000256" key="8">
    <source>
        <dbReference type="ARBA" id="ARBA00022701"/>
    </source>
</evidence>
<dbReference type="GO" id="GO:0051301">
    <property type="term" value="P:cell division"/>
    <property type="evidence" value="ECO:0007669"/>
    <property type="project" value="UniProtKB-KW"/>
</dbReference>
<evidence type="ECO:0000256" key="14">
    <source>
        <dbReference type="ARBA" id="ARBA00023306"/>
    </source>
</evidence>
<dbReference type="GO" id="GO:0072686">
    <property type="term" value="C:mitotic spindle"/>
    <property type="evidence" value="ECO:0007669"/>
    <property type="project" value="InterPro"/>
</dbReference>
<sequence>MSSPPDSHSHTPLHDQDHDQDPSPSSAPDSTPNNPLLRTTNPLVSSLEQEVLDEYARLLGNVNKLSTKLSTLAESPTTLTLDGLRGLERQTATVCTLLKASVYSIVLQQQIFNESEEQQQQQQMQMQQEMEGMEGDGDGYSGMMGQGGEGGEYGYGDGGHGGYGVEGESFGRY</sequence>
<protein>
    <recommendedName>
        <fullName evidence="16">DASH complex subunit DAD3</fullName>
    </recommendedName>
    <alternativeName>
        <fullName evidence="17">Outer kinetochore protein DAD3</fullName>
    </alternativeName>
</protein>
<evidence type="ECO:0000256" key="13">
    <source>
        <dbReference type="ARBA" id="ARBA00023242"/>
    </source>
</evidence>
<feature type="compositionally biased region" description="Low complexity" evidence="18">
    <location>
        <begin position="22"/>
        <end position="35"/>
    </location>
</feature>
<dbReference type="InterPro" id="IPR013965">
    <property type="entry name" value="DASH_Dad3"/>
</dbReference>
<evidence type="ECO:0000256" key="18">
    <source>
        <dbReference type="SAM" id="MobiDB-lite"/>
    </source>
</evidence>
<evidence type="ECO:0000256" key="5">
    <source>
        <dbReference type="ARBA" id="ARBA00022454"/>
    </source>
</evidence>
<organism evidence="19 20">
    <name type="scientific">Aspergillus tubingensis</name>
    <dbReference type="NCBI Taxonomy" id="5068"/>
    <lineage>
        <taxon>Eukaryota</taxon>
        <taxon>Fungi</taxon>
        <taxon>Dikarya</taxon>
        <taxon>Ascomycota</taxon>
        <taxon>Pezizomycotina</taxon>
        <taxon>Eurotiomycetes</taxon>
        <taxon>Eurotiomycetidae</taxon>
        <taxon>Eurotiales</taxon>
        <taxon>Aspergillaceae</taxon>
        <taxon>Aspergillus</taxon>
        <taxon>Aspergillus subgen. Circumdati</taxon>
    </lineage>
</organism>
<reference evidence="19" key="1">
    <citation type="submission" date="2022-07" db="EMBL/GenBank/DDBJ databases">
        <title>Taxonomy of Aspergillus series Nigri: significant species reduction supported by multi-species coalescent approaches.</title>
        <authorList>
            <person name="Bian C."/>
            <person name="Kusuya Y."/>
            <person name="Sklenar F."/>
            <person name="D'hooge E."/>
            <person name="Yaguchi T."/>
            <person name="Takahashi H."/>
            <person name="Hubka V."/>
        </authorList>
    </citation>
    <scope>NUCLEOTIDE SEQUENCE</scope>
    <source>
        <strain evidence="19">IFM 56815</strain>
    </source>
</reference>
<comment type="similarity">
    <text evidence="4">Belongs to the DASH complex DAD3 family.</text>
</comment>
<dbReference type="AlphaFoldDB" id="A0A9W6EIN2"/>
<comment type="caution">
    <text evidence="19">The sequence shown here is derived from an EMBL/GenBank/DDBJ whole genome shotgun (WGS) entry which is preliminary data.</text>
</comment>
<proteinExistence type="inferred from homology"/>
<keyword evidence="13" id="KW-0539">Nucleus</keyword>
<gene>
    <name evidence="19" type="ORF">AtubIFM56815_001329</name>
</gene>
<keyword evidence="11" id="KW-0995">Kinetochore</keyword>
<accession>A0A9W6EIN2</accession>
<evidence type="ECO:0000313" key="20">
    <source>
        <dbReference type="Proteomes" id="UP001144157"/>
    </source>
</evidence>
<dbReference type="GO" id="GO:0005874">
    <property type="term" value="C:microtubule"/>
    <property type="evidence" value="ECO:0007669"/>
    <property type="project" value="UniProtKB-KW"/>
</dbReference>
<dbReference type="PANTHER" id="PTHR28017">
    <property type="entry name" value="DASH COMPLEX SUBUNIT DAD3"/>
    <property type="match status" value="1"/>
</dbReference>
<keyword evidence="15" id="KW-0137">Centromere</keyword>
<evidence type="ECO:0000256" key="3">
    <source>
        <dbReference type="ARBA" id="ARBA00004629"/>
    </source>
</evidence>
<keyword evidence="6" id="KW-0963">Cytoplasm</keyword>
<evidence type="ECO:0000313" key="19">
    <source>
        <dbReference type="EMBL" id="GLA80505.1"/>
    </source>
</evidence>
<dbReference type="GO" id="GO:0008608">
    <property type="term" value="P:attachment of spindle microtubules to kinetochore"/>
    <property type="evidence" value="ECO:0007669"/>
    <property type="project" value="InterPro"/>
</dbReference>
<evidence type="ECO:0000256" key="12">
    <source>
        <dbReference type="ARBA" id="ARBA00023212"/>
    </source>
</evidence>
<dbReference type="Pfam" id="PF08656">
    <property type="entry name" value="DASH_Dad3"/>
    <property type="match status" value="1"/>
</dbReference>
<dbReference type="PANTHER" id="PTHR28017:SF1">
    <property type="entry name" value="DASH COMPLEX SUBUNIT DAD3"/>
    <property type="match status" value="1"/>
</dbReference>
<keyword evidence="8" id="KW-0493">Microtubule</keyword>
<dbReference type="Proteomes" id="UP001144157">
    <property type="component" value="Unassembled WGS sequence"/>
</dbReference>
<evidence type="ECO:0000256" key="4">
    <source>
        <dbReference type="ARBA" id="ARBA00006277"/>
    </source>
</evidence>